<name>A0AAV9J8Y0_9PEZI</name>
<feature type="compositionally biased region" description="Low complexity" evidence="1">
    <location>
        <begin position="27"/>
        <end position="39"/>
    </location>
</feature>
<dbReference type="Proteomes" id="UP001324427">
    <property type="component" value="Unassembled WGS sequence"/>
</dbReference>
<gene>
    <name evidence="2" type="ORF">LTR36_008095</name>
</gene>
<proteinExistence type="predicted"/>
<feature type="compositionally biased region" description="Low complexity" evidence="1">
    <location>
        <begin position="108"/>
        <end position="117"/>
    </location>
</feature>
<feature type="compositionally biased region" description="Polar residues" evidence="1">
    <location>
        <begin position="339"/>
        <end position="358"/>
    </location>
</feature>
<comment type="caution">
    <text evidence="2">The sequence shown here is derived from an EMBL/GenBank/DDBJ whole genome shotgun (WGS) entry which is preliminary data.</text>
</comment>
<dbReference type="EMBL" id="JAVFHQ010000054">
    <property type="protein sequence ID" value="KAK4541337.1"/>
    <property type="molecule type" value="Genomic_DNA"/>
</dbReference>
<sequence length="412" mass="43003">MSFYDNEASWAAPARQASWEQQPPPSRSGAGSAMSQQQSETNAFAAQFEEIDRATDNLMKSGKWFPGQMQPAASAASAGPPSRRDSMTAAGRGYEGYGSDPRMGGGPSRQQSVSSEQESARPGSAGLQGYYAGQRFPGGRQSEAEQMLQSKRRMAAQRERELRNYHQEQQYNRTAVTGAKTDRSMSPNTMSEEDRRELIARQHRALYGDNSQLYGTEGSGSRPQSQDARVSGASAGRGPSPLAFDPYAAHAQSGAEGVVQMPPRDRAASTASPASNPPTQQSFALLSDAQHSSRTSNSSPGGSPPLTQGGRKGSVAGVAPIGTRPIQSSGAGPAGGLNKRSTTPLAPSSLSYGYTSADAQGAAHAKDERSTSSASNPPLADKGVSGLGGWGSNSAVWGSGKNTLAVQPSVWG</sequence>
<protein>
    <submittedName>
        <fullName evidence="2">Uncharacterized protein</fullName>
    </submittedName>
</protein>
<evidence type="ECO:0000313" key="3">
    <source>
        <dbReference type="Proteomes" id="UP001324427"/>
    </source>
</evidence>
<dbReference type="AlphaFoldDB" id="A0AAV9J8Y0"/>
<keyword evidence="3" id="KW-1185">Reference proteome</keyword>
<reference evidence="2 3" key="1">
    <citation type="submission" date="2021-11" db="EMBL/GenBank/DDBJ databases">
        <title>Black yeast isolated from Biological Soil Crust.</title>
        <authorList>
            <person name="Kurbessoian T."/>
        </authorList>
    </citation>
    <scope>NUCLEOTIDE SEQUENCE [LARGE SCALE GENOMIC DNA]</scope>
    <source>
        <strain evidence="2 3">CCFEE 5522</strain>
    </source>
</reference>
<accession>A0AAV9J8Y0</accession>
<feature type="compositionally biased region" description="Polar residues" evidence="1">
    <location>
        <begin position="209"/>
        <end position="228"/>
    </location>
</feature>
<evidence type="ECO:0000256" key="1">
    <source>
        <dbReference type="SAM" id="MobiDB-lite"/>
    </source>
</evidence>
<feature type="compositionally biased region" description="Basic and acidic residues" evidence="1">
    <location>
        <begin position="156"/>
        <end position="166"/>
    </location>
</feature>
<feature type="compositionally biased region" description="Low complexity" evidence="1">
    <location>
        <begin position="292"/>
        <end position="305"/>
    </location>
</feature>
<evidence type="ECO:0000313" key="2">
    <source>
        <dbReference type="EMBL" id="KAK4541337.1"/>
    </source>
</evidence>
<organism evidence="2 3">
    <name type="scientific">Oleoguttula mirabilis</name>
    <dbReference type="NCBI Taxonomy" id="1507867"/>
    <lineage>
        <taxon>Eukaryota</taxon>
        <taxon>Fungi</taxon>
        <taxon>Dikarya</taxon>
        <taxon>Ascomycota</taxon>
        <taxon>Pezizomycotina</taxon>
        <taxon>Dothideomycetes</taxon>
        <taxon>Dothideomycetidae</taxon>
        <taxon>Mycosphaerellales</taxon>
        <taxon>Teratosphaeriaceae</taxon>
        <taxon>Oleoguttula</taxon>
    </lineage>
</organism>
<feature type="compositionally biased region" description="Low complexity" evidence="1">
    <location>
        <begin position="268"/>
        <end position="279"/>
    </location>
</feature>
<feature type="compositionally biased region" description="Low complexity" evidence="1">
    <location>
        <begin position="71"/>
        <end position="81"/>
    </location>
</feature>
<feature type="compositionally biased region" description="Polar residues" evidence="1">
    <location>
        <begin position="392"/>
        <end position="406"/>
    </location>
</feature>
<feature type="region of interest" description="Disordered" evidence="1">
    <location>
        <begin position="1"/>
        <end position="412"/>
    </location>
</feature>